<protein>
    <submittedName>
        <fullName evidence="1">Uncharacterized protein</fullName>
    </submittedName>
</protein>
<dbReference type="Proteomes" id="UP000260058">
    <property type="component" value="Segment"/>
</dbReference>
<dbReference type="KEGG" id="vg:65114612"/>
<keyword evidence="2" id="KW-1185">Reference proteome</keyword>
<dbReference type="RefSeq" id="YP_010096952.1">
    <property type="nucleotide sequence ID" value="NC_055754.1"/>
</dbReference>
<reference evidence="2" key="1">
    <citation type="submission" date="2018-06" db="EMBL/GenBank/DDBJ databases">
        <authorList>
            <person name="Zhirakovskaya E."/>
        </authorList>
    </citation>
    <scope>NUCLEOTIDE SEQUENCE [LARGE SCALE GENOMIC DNA]</scope>
</reference>
<proteinExistence type="predicted"/>
<sequence length="69" mass="7680">MTSAGDLARRAEAQARRDAIDACGLCDETGFITGRQRRADGRMHDAAWRCDHTDRPLPAGFVPDPRRQL</sequence>
<evidence type="ECO:0000313" key="2">
    <source>
        <dbReference type="Proteomes" id="UP000260058"/>
    </source>
</evidence>
<evidence type="ECO:0000313" key="1">
    <source>
        <dbReference type="EMBL" id="AXH49717.1"/>
    </source>
</evidence>
<name>A0A345L365_9CAUD</name>
<organism evidence="1 2">
    <name type="scientific">Gordonia phage Frokostdame</name>
    <dbReference type="NCBI Taxonomy" id="2250320"/>
    <lineage>
        <taxon>Viruses</taxon>
        <taxon>Duplodnaviria</taxon>
        <taxon>Heunggongvirae</taxon>
        <taxon>Uroviricota</taxon>
        <taxon>Caudoviricetes</taxon>
        <taxon>Jujuvirus</taxon>
        <taxon>Jujuvirus frokostdame</taxon>
    </lineage>
</organism>
<dbReference type="EMBL" id="MH536818">
    <property type="protein sequence ID" value="AXH49717.1"/>
    <property type="molecule type" value="Genomic_DNA"/>
</dbReference>
<gene>
    <name evidence="1" type="primary">75</name>
    <name evidence="1" type="ORF">SEA_FROKOSTDAME_75</name>
</gene>
<accession>A0A345L365</accession>
<dbReference type="GeneID" id="65114612"/>